<comment type="caution">
    <text evidence="2">The sequence shown here is derived from an EMBL/GenBank/DDBJ whole genome shotgun (WGS) entry which is preliminary data.</text>
</comment>
<evidence type="ECO:0000256" key="1">
    <source>
        <dbReference type="SAM" id="MobiDB-lite"/>
    </source>
</evidence>
<protein>
    <submittedName>
        <fullName evidence="2">Uncharacterized protein</fullName>
    </submittedName>
</protein>
<dbReference type="OrthoDB" id="2565191at2759"/>
<reference evidence="2" key="1">
    <citation type="submission" date="2022-12" db="EMBL/GenBank/DDBJ databases">
        <authorList>
            <person name="Petersen C."/>
        </authorList>
    </citation>
    <scope>NUCLEOTIDE SEQUENCE</scope>
    <source>
        <strain evidence="2">IBT 29677</strain>
    </source>
</reference>
<keyword evidence="3" id="KW-1185">Reference proteome</keyword>
<dbReference type="AlphaFoldDB" id="A0A9W9VEK4"/>
<feature type="region of interest" description="Disordered" evidence="1">
    <location>
        <begin position="1"/>
        <end position="58"/>
    </location>
</feature>
<feature type="region of interest" description="Disordered" evidence="1">
    <location>
        <begin position="208"/>
        <end position="261"/>
    </location>
</feature>
<dbReference type="RefSeq" id="XP_056481645.1">
    <property type="nucleotide sequence ID" value="XM_056638138.1"/>
</dbReference>
<dbReference type="InterPro" id="IPR022793">
    <property type="entry name" value="Rrn10"/>
</dbReference>
<dbReference type="PANTHER" id="PTHR28054">
    <property type="entry name" value="RNA POLYMERASE I-SPECIFIC TRANSCRIPTION INITIATION FACTOR RRN10"/>
    <property type="match status" value="1"/>
</dbReference>
<proteinExistence type="predicted"/>
<feature type="compositionally biased region" description="Polar residues" evidence="1">
    <location>
        <begin position="1"/>
        <end position="13"/>
    </location>
</feature>
<gene>
    <name evidence="2" type="ORF">N7509_013501</name>
</gene>
<accession>A0A9W9VEK4</accession>
<evidence type="ECO:0000313" key="3">
    <source>
        <dbReference type="Proteomes" id="UP001147747"/>
    </source>
</evidence>
<sequence>MSFGHSENLSRGTFIQPPTKAPSSRRKRKEKVEESQSHSPSKTVRFEETSNPQPKARRRQANLYDAVAGRVTARGFAQSTPIASKYRDTASSGARIQRPEEVLFRKDHPMRQAENCEPYFAHENLPADRPLPNSDLLQSIHAYASDFYKYTLGESGRKSHYSMNESALLAVGILVEEMAKDGLGDNGHLLMIEPQGLKGDISGNAEDFLPKRGRPVGWRADVDGKKPKAPRRKRAQTIIQPRRKRPRLEELIGSNRKSRGG</sequence>
<evidence type="ECO:0000313" key="2">
    <source>
        <dbReference type="EMBL" id="KAJ5376615.1"/>
    </source>
</evidence>
<dbReference type="GO" id="GO:0006360">
    <property type="term" value="P:transcription by RNA polymerase I"/>
    <property type="evidence" value="ECO:0007669"/>
    <property type="project" value="InterPro"/>
</dbReference>
<dbReference type="GeneID" id="81377118"/>
<reference evidence="2" key="2">
    <citation type="journal article" date="2023" name="IMA Fungus">
        <title>Comparative genomic study of the Penicillium genus elucidates a diverse pangenome and 15 lateral gene transfer events.</title>
        <authorList>
            <person name="Petersen C."/>
            <person name="Sorensen T."/>
            <person name="Nielsen M.R."/>
            <person name="Sondergaard T.E."/>
            <person name="Sorensen J.L."/>
            <person name="Fitzpatrick D.A."/>
            <person name="Frisvad J.C."/>
            <person name="Nielsen K.L."/>
        </authorList>
    </citation>
    <scope>NUCLEOTIDE SEQUENCE</scope>
    <source>
        <strain evidence="2">IBT 29677</strain>
    </source>
</reference>
<feature type="compositionally biased region" description="Basic residues" evidence="1">
    <location>
        <begin position="227"/>
        <end position="246"/>
    </location>
</feature>
<organism evidence="2 3">
    <name type="scientific">Penicillium cosmopolitanum</name>
    <dbReference type="NCBI Taxonomy" id="1131564"/>
    <lineage>
        <taxon>Eukaryota</taxon>
        <taxon>Fungi</taxon>
        <taxon>Dikarya</taxon>
        <taxon>Ascomycota</taxon>
        <taxon>Pezizomycotina</taxon>
        <taxon>Eurotiomycetes</taxon>
        <taxon>Eurotiomycetidae</taxon>
        <taxon>Eurotiales</taxon>
        <taxon>Aspergillaceae</taxon>
        <taxon>Penicillium</taxon>
    </lineage>
</organism>
<name>A0A9W9VEK4_9EURO</name>
<dbReference type="EMBL" id="JAPZBU010000012">
    <property type="protein sequence ID" value="KAJ5376615.1"/>
    <property type="molecule type" value="Genomic_DNA"/>
</dbReference>
<dbReference type="PANTHER" id="PTHR28054:SF1">
    <property type="entry name" value="RNA POLYMERASE I-SPECIFIC TRANSCRIPTION INITIATION FACTOR RRN10"/>
    <property type="match status" value="1"/>
</dbReference>
<dbReference type="Proteomes" id="UP001147747">
    <property type="component" value="Unassembled WGS sequence"/>
</dbReference>